<dbReference type="GO" id="GO:0030992">
    <property type="term" value="C:intraciliary transport particle B"/>
    <property type="evidence" value="ECO:0007669"/>
    <property type="project" value="TreeGrafter"/>
</dbReference>
<dbReference type="Pfam" id="PF10498">
    <property type="entry name" value="IFT57"/>
    <property type="match status" value="1"/>
</dbReference>
<evidence type="ECO:0000313" key="6">
    <source>
        <dbReference type="EnsemblMetazoa" id="BGLB006173-PC"/>
    </source>
</evidence>
<dbReference type="KEGG" id="bgt:106063209"/>
<feature type="coiled-coil region" evidence="5">
    <location>
        <begin position="328"/>
        <end position="382"/>
    </location>
</feature>
<sequence length="417" mass="47976">MSEDKRRGGGDEVEDGGPGLIYMPFVIMEELLDKLRLLEYEKEFSKKMNLKPVNRHYFAIQTNPGEQFYMFTSLAAWLLNKAGRPFDQPQEYDDPNATISSILDEVRKFGHPIDFPPSKLKPGWGEHCIYILDRLADEALKSIGFSWKRPQYPEEEMDEENIVEDDSELTLNEIEKSMALAHSDVEEADDDEPILDLEGMKRLNQNKQTFESSKPEEILESTTDAADWKLEVERVMPQLRVTIRTDNKDWRVHLEQMHQHHDGIKTSLNESKVHLDKLQDEISRTLEKIASREKYINSQLEHLLVTFRQAQDVLAETKEKYRQASGGVTERSRLLAEITEELEKIKQEMDERGSSMTDGAPLVKIKQAIQALKKENTQMDIRAGVVEHILLQAKLKDKTLVNKQVHSTSAGNDGFII</sequence>
<keyword evidence="4" id="KW-0966">Cell projection</keyword>
<dbReference type="PANTHER" id="PTHR16011:SF0">
    <property type="entry name" value="INTRAFLAGELLAR TRANSPORT PROTEIN 57 HOMOLOG"/>
    <property type="match status" value="1"/>
</dbReference>
<evidence type="ECO:0000256" key="4">
    <source>
        <dbReference type="ARBA" id="ARBA00023273"/>
    </source>
</evidence>
<evidence type="ECO:0000313" key="7">
    <source>
        <dbReference type="Proteomes" id="UP000076420"/>
    </source>
</evidence>
<comment type="subcellular location">
    <subcellularLocation>
        <location evidence="1">Cell projection</location>
        <location evidence="1">Cilium</location>
    </subcellularLocation>
</comment>
<dbReference type="EnsemblMetazoa" id="BGLB006173-RB">
    <property type="protein sequence ID" value="BGLB006173-PB"/>
    <property type="gene ID" value="BGLB006173"/>
</dbReference>
<dbReference type="GO" id="GO:0005929">
    <property type="term" value="C:cilium"/>
    <property type="evidence" value="ECO:0007669"/>
    <property type="project" value="UniProtKB-SubCell"/>
</dbReference>
<proteinExistence type="inferred from homology"/>
<evidence type="ECO:0000256" key="5">
    <source>
        <dbReference type="SAM" id="Coils"/>
    </source>
</evidence>
<evidence type="ECO:0000256" key="2">
    <source>
        <dbReference type="ARBA" id="ARBA00009415"/>
    </source>
</evidence>
<dbReference type="EnsemblMetazoa" id="BGLB006173-RC">
    <property type="protein sequence ID" value="BGLB006173-PC"/>
    <property type="gene ID" value="BGLB006173"/>
</dbReference>
<dbReference type="AlphaFoldDB" id="A0A2C9JQ06"/>
<dbReference type="GO" id="GO:1905515">
    <property type="term" value="P:non-motile cilium assembly"/>
    <property type="evidence" value="ECO:0007669"/>
    <property type="project" value="TreeGrafter"/>
</dbReference>
<comment type="similarity">
    <text evidence="2">Belongs to the IFT57 family.</text>
</comment>
<evidence type="ECO:0008006" key="8">
    <source>
        <dbReference type="Google" id="ProtNLM"/>
    </source>
</evidence>
<dbReference type="Proteomes" id="UP000076420">
    <property type="component" value="Unassembled WGS sequence"/>
</dbReference>
<accession>A0A2C9JQ06</accession>
<protein>
    <recommendedName>
        <fullName evidence="8">Intraflagellar transport protein 57 homolog</fullName>
    </recommendedName>
</protein>
<name>A0A2C9JQ06_BIOGL</name>
<keyword evidence="3" id="KW-0969">Cilium</keyword>
<evidence type="ECO:0000256" key="3">
    <source>
        <dbReference type="ARBA" id="ARBA00023069"/>
    </source>
</evidence>
<dbReference type="STRING" id="6526.A0A2C9JQ06"/>
<organism evidence="6 7">
    <name type="scientific">Biomphalaria glabrata</name>
    <name type="common">Bloodfluke planorb</name>
    <name type="synonym">Freshwater snail</name>
    <dbReference type="NCBI Taxonomy" id="6526"/>
    <lineage>
        <taxon>Eukaryota</taxon>
        <taxon>Metazoa</taxon>
        <taxon>Spiralia</taxon>
        <taxon>Lophotrochozoa</taxon>
        <taxon>Mollusca</taxon>
        <taxon>Gastropoda</taxon>
        <taxon>Heterobranchia</taxon>
        <taxon>Euthyneura</taxon>
        <taxon>Panpulmonata</taxon>
        <taxon>Hygrophila</taxon>
        <taxon>Lymnaeoidea</taxon>
        <taxon>Planorbidae</taxon>
        <taxon>Biomphalaria</taxon>
    </lineage>
</organism>
<reference evidence="6" key="1">
    <citation type="submission" date="2020-05" db="UniProtKB">
        <authorList>
            <consortium name="EnsemblMetazoa"/>
        </authorList>
    </citation>
    <scope>IDENTIFICATION</scope>
    <source>
        <strain evidence="6">BB02</strain>
    </source>
</reference>
<gene>
    <name evidence="6" type="primary">106063209</name>
</gene>
<keyword evidence="5" id="KW-0175">Coiled coil</keyword>
<dbReference type="VEuPathDB" id="VectorBase:BGLB006173"/>
<dbReference type="PANTHER" id="PTHR16011">
    <property type="entry name" value="IFT57/HIPPI"/>
    <property type="match status" value="1"/>
</dbReference>
<dbReference type="OrthoDB" id="423881at2759"/>
<evidence type="ECO:0000256" key="1">
    <source>
        <dbReference type="ARBA" id="ARBA00004138"/>
    </source>
</evidence>
<dbReference type="GO" id="GO:0042073">
    <property type="term" value="P:intraciliary transport"/>
    <property type="evidence" value="ECO:0007669"/>
    <property type="project" value="TreeGrafter"/>
</dbReference>
<dbReference type="GO" id="GO:0005815">
    <property type="term" value="C:microtubule organizing center"/>
    <property type="evidence" value="ECO:0007669"/>
    <property type="project" value="TreeGrafter"/>
</dbReference>
<dbReference type="GO" id="GO:0005794">
    <property type="term" value="C:Golgi apparatus"/>
    <property type="evidence" value="ECO:0007669"/>
    <property type="project" value="TreeGrafter"/>
</dbReference>
<dbReference type="InterPro" id="IPR019530">
    <property type="entry name" value="Intra-flagellar_transport_57"/>
</dbReference>
<dbReference type="VEuPathDB" id="VectorBase:BGLAX_036707"/>